<sequence>MDLPHPRCPNIPPIKNVEELLPSLDAVAKRPYSGGLWPAWDLPKGEKVLVKMSNWHHPMVIDADKGPAPQWQGHDEAEYYLDRTKELAEWIDSWEVMDREGKWDKVIQGYGGPILRERKIKIQRMPFIVPEAVVSPCHQLPAEVLVAIDEWARKRIRACKRVHITDPEGPDLRYTNNDAYWNDTREVYRRDHVEAHYSANEDGEGIIKGTMNHIAPYPRMEMTIKNSVITLIKGGGIFGEKLRNLAAHTGATQYSGFNPPGIMQWWEASIGTSPKIHRPRENYANGFNCGLYERMRAGVIHIGFGTIISADTERADALAGKLFGHWHVHLYFPTYMAEDVNGEDMMIIEHGRLKALDDPEVRAIAAKYRDPEELLKED</sequence>
<dbReference type="Proteomes" id="UP001303889">
    <property type="component" value="Unassembled WGS sequence"/>
</dbReference>
<gene>
    <name evidence="1" type="ORF">C8A05DRAFT_39902</name>
</gene>
<dbReference type="EMBL" id="MU856542">
    <property type="protein sequence ID" value="KAK3896556.1"/>
    <property type="molecule type" value="Genomic_DNA"/>
</dbReference>
<keyword evidence="2" id="KW-1185">Reference proteome</keyword>
<accession>A0AAN6RNP3</accession>
<protein>
    <submittedName>
        <fullName evidence="1">Uncharacterized protein</fullName>
    </submittedName>
</protein>
<evidence type="ECO:0000313" key="2">
    <source>
        <dbReference type="Proteomes" id="UP001303889"/>
    </source>
</evidence>
<reference evidence="1" key="1">
    <citation type="journal article" date="2023" name="Mol. Phylogenet. Evol.">
        <title>Genome-scale phylogeny and comparative genomics of the fungal order Sordariales.</title>
        <authorList>
            <person name="Hensen N."/>
            <person name="Bonometti L."/>
            <person name="Westerberg I."/>
            <person name="Brannstrom I.O."/>
            <person name="Guillou S."/>
            <person name="Cros-Aarteil S."/>
            <person name="Calhoun S."/>
            <person name="Haridas S."/>
            <person name="Kuo A."/>
            <person name="Mondo S."/>
            <person name="Pangilinan J."/>
            <person name="Riley R."/>
            <person name="LaButti K."/>
            <person name="Andreopoulos B."/>
            <person name="Lipzen A."/>
            <person name="Chen C."/>
            <person name="Yan M."/>
            <person name="Daum C."/>
            <person name="Ng V."/>
            <person name="Clum A."/>
            <person name="Steindorff A."/>
            <person name="Ohm R.A."/>
            <person name="Martin F."/>
            <person name="Silar P."/>
            <person name="Natvig D.O."/>
            <person name="Lalanne C."/>
            <person name="Gautier V."/>
            <person name="Ament-Velasquez S.L."/>
            <person name="Kruys A."/>
            <person name="Hutchinson M.I."/>
            <person name="Powell A.J."/>
            <person name="Barry K."/>
            <person name="Miller A.N."/>
            <person name="Grigoriev I.V."/>
            <person name="Debuchy R."/>
            <person name="Gladieux P."/>
            <person name="Hiltunen Thoren M."/>
            <person name="Johannesson H."/>
        </authorList>
    </citation>
    <scope>NUCLEOTIDE SEQUENCE</scope>
    <source>
        <strain evidence="1">CBS 103.79</strain>
    </source>
</reference>
<proteinExistence type="predicted"/>
<organism evidence="1 2">
    <name type="scientific">Staphylotrichum tortipilum</name>
    <dbReference type="NCBI Taxonomy" id="2831512"/>
    <lineage>
        <taxon>Eukaryota</taxon>
        <taxon>Fungi</taxon>
        <taxon>Dikarya</taxon>
        <taxon>Ascomycota</taxon>
        <taxon>Pezizomycotina</taxon>
        <taxon>Sordariomycetes</taxon>
        <taxon>Sordariomycetidae</taxon>
        <taxon>Sordariales</taxon>
        <taxon>Chaetomiaceae</taxon>
        <taxon>Staphylotrichum</taxon>
    </lineage>
</organism>
<comment type="caution">
    <text evidence="1">The sequence shown here is derived from an EMBL/GenBank/DDBJ whole genome shotgun (WGS) entry which is preliminary data.</text>
</comment>
<reference evidence="1" key="2">
    <citation type="submission" date="2023-05" db="EMBL/GenBank/DDBJ databases">
        <authorList>
            <consortium name="Lawrence Berkeley National Laboratory"/>
            <person name="Steindorff A."/>
            <person name="Hensen N."/>
            <person name="Bonometti L."/>
            <person name="Westerberg I."/>
            <person name="Brannstrom I.O."/>
            <person name="Guillou S."/>
            <person name="Cros-Aarteil S."/>
            <person name="Calhoun S."/>
            <person name="Haridas S."/>
            <person name="Kuo A."/>
            <person name="Mondo S."/>
            <person name="Pangilinan J."/>
            <person name="Riley R."/>
            <person name="Labutti K."/>
            <person name="Andreopoulos B."/>
            <person name="Lipzen A."/>
            <person name="Chen C."/>
            <person name="Yanf M."/>
            <person name="Daum C."/>
            <person name="Ng V."/>
            <person name="Clum A."/>
            <person name="Ohm R."/>
            <person name="Martin F."/>
            <person name="Silar P."/>
            <person name="Natvig D."/>
            <person name="Lalanne C."/>
            <person name="Gautier V."/>
            <person name="Ament-Velasquez S.L."/>
            <person name="Kruys A."/>
            <person name="Hutchinson M.I."/>
            <person name="Powell A.J."/>
            <person name="Barry K."/>
            <person name="Miller A.N."/>
            <person name="Grigoriev I.V."/>
            <person name="Debuchy R."/>
            <person name="Gladieux P."/>
            <person name="Thoren M.H."/>
            <person name="Johannesson H."/>
        </authorList>
    </citation>
    <scope>NUCLEOTIDE SEQUENCE</scope>
    <source>
        <strain evidence="1">CBS 103.79</strain>
    </source>
</reference>
<name>A0AAN6RNP3_9PEZI</name>
<dbReference type="AlphaFoldDB" id="A0AAN6RNP3"/>
<evidence type="ECO:0000313" key="1">
    <source>
        <dbReference type="EMBL" id="KAK3896556.1"/>
    </source>
</evidence>